<dbReference type="EMBL" id="JACRYT010000032">
    <property type="protein sequence ID" value="MBC6681298.1"/>
    <property type="molecule type" value="Genomic_DNA"/>
</dbReference>
<sequence length="218" mass="25259">MLKELQPHKRLLDYLPDFLQHYREYQVTTSLAQTELDVILERIDALLSDLFVDTATLSGIEHREQMYGVIPEPNATLEERRFAVKMKETTSLPYTIRQYRELLYELCGAENVEITLKANEYYLGVRIRAAQPTGGENLAMLRSVNLLSKQMVPANMVYFAVLFNHFEPEHTLYTAGAVSMKRNYQIPMSVISRDYDMQETTYYGSSLCSRIKQPIKEV</sequence>
<proteinExistence type="predicted"/>
<protein>
    <submittedName>
        <fullName evidence="1">DUF2313 domain-containing protein</fullName>
    </submittedName>
</protein>
<evidence type="ECO:0000313" key="1">
    <source>
        <dbReference type="EMBL" id="MBC6681298.1"/>
    </source>
</evidence>
<gene>
    <name evidence="1" type="ORF">H9L42_15925</name>
</gene>
<comment type="caution">
    <text evidence="1">The sequence shown here is derived from an EMBL/GenBank/DDBJ whole genome shotgun (WGS) entry which is preliminary data.</text>
</comment>
<organism evidence="1 2">
    <name type="scientific">Zhenpiania hominis</name>
    <dbReference type="NCBI Taxonomy" id="2763644"/>
    <lineage>
        <taxon>Bacteria</taxon>
        <taxon>Bacillati</taxon>
        <taxon>Bacillota</taxon>
        <taxon>Clostridia</taxon>
        <taxon>Peptostreptococcales</taxon>
        <taxon>Anaerovoracaceae</taxon>
        <taxon>Zhenpiania</taxon>
    </lineage>
</organism>
<dbReference type="Pfam" id="PF10076">
    <property type="entry name" value="Phage_Mu_Gp48"/>
    <property type="match status" value="1"/>
</dbReference>
<name>A0A923SXF6_9FIRM</name>
<evidence type="ECO:0000313" key="2">
    <source>
        <dbReference type="Proteomes" id="UP000602647"/>
    </source>
</evidence>
<dbReference type="Proteomes" id="UP000602647">
    <property type="component" value="Unassembled WGS sequence"/>
</dbReference>
<reference evidence="1" key="1">
    <citation type="submission" date="2020-08" db="EMBL/GenBank/DDBJ databases">
        <title>Genome public.</title>
        <authorList>
            <person name="Liu C."/>
            <person name="Sun Q."/>
        </authorList>
    </citation>
    <scope>NUCLEOTIDE SEQUENCE</scope>
    <source>
        <strain evidence="1">BX12</strain>
    </source>
</reference>
<dbReference type="RefSeq" id="WP_187304394.1">
    <property type="nucleotide sequence ID" value="NZ_JACRYT010000032.1"/>
</dbReference>
<dbReference type="InterPro" id="IPR018755">
    <property type="entry name" value="Phage_Mu_Gp48"/>
</dbReference>
<dbReference type="AlphaFoldDB" id="A0A923SXF6"/>
<keyword evidence="2" id="KW-1185">Reference proteome</keyword>
<accession>A0A923SXF6</accession>